<dbReference type="EMBL" id="BLKM01001294">
    <property type="protein sequence ID" value="GFG39981.1"/>
    <property type="molecule type" value="Genomic_DNA"/>
</dbReference>
<dbReference type="GO" id="GO:0017056">
    <property type="term" value="F:structural constituent of nuclear pore"/>
    <property type="evidence" value="ECO:0007669"/>
    <property type="project" value="InterPro"/>
</dbReference>
<dbReference type="Pfam" id="PF10168">
    <property type="entry name" value="Nup88"/>
    <property type="match status" value="1"/>
</dbReference>
<dbReference type="GO" id="GO:0005643">
    <property type="term" value="C:nuclear pore"/>
    <property type="evidence" value="ECO:0007669"/>
    <property type="project" value="UniProtKB-SubCell"/>
</dbReference>
<dbReference type="AlphaFoldDB" id="A0A6L2Q519"/>
<dbReference type="FunCoup" id="A0A6L2Q519">
    <property type="interactions" value="1579"/>
</dbReference>
<feature type="coiled-coil region" evidence="8">
    <location>
        <begin position="435"/>
        <end position="490"/>
    </location>
</feature>
<keyword evidence="7" id="KW-0539">Nucleus</keyword>
<name>A0A6L2Q519_COPFO</name>
<evidence type="ECO:0000313" key="9">
    <source>
        <dbReference type="EMBL" id="GFG39981.1"/>
    </source>
</evidence>
<reference evidence="10" key="1">
    <citation type="submission" date="2020-01" db="EMBL/GenBank/DDBJ databases">
        <title>Draft genome sequence of the Termite Coptotermes fromosanus.</title>
        <authorList>
            <person name="Itakura S."/>
            <person name="Yosikawa Y."/>
            <person name="Umezawa K."/>
        </authorList>
    </citation>
    <scope>NUCLEOTIDE SEQUENCE [LARGE SCALE GENOMIC DNA]</scope>
</reference>
<sequence length="605" mass="68878">CRILDERFFVCSPHLEVRQVRWHPGSRTDSLLLVLTSENFLRLYETGSNEPQLQQVWPLGRQPTASLSSGPRLPFLVGLGETAVDFDFAPPVPSGKEDSKGGASRRFDPTAIVWPVLVLRGNGDVYWVTSPVTSHTSEKPIVHGPLSMYPPADDNYGVDACSILCLQSVPPVVVIATCSATLYHCVLLTCAEDDDEDDNHDKRSSWSQYGSTYSLHTPDIALYVFESVELELGLALDDDNDDDTYTCPIYLHHDSWTVSRYFCTHDTGVHMMSLPFILHLEEFSKGNDDIFPDSLPFELLDQSSSAEYLICTRTSSSSPLSPILGLAITSLPSTLIILLASGEVVSLNLLSTPLLLPPSVPELNGRKEETHSPLKVLLKEPFDVHIKRILKHNVSQPILKLGPNANPSAQECMELVSRTTQLFREEYFQRHDRVREEIERRVRTLQTLKQHQLQELEHMEQEKLKLKQTAEQLAEKYEDTKDRQEEITKRQDIGYVVFVCIRAEHVLRLVNQQQPVLSSAEKKLMQDMKEFKDKLKEYQKALEQVKAKQNYHKVQTEQWVSDQKKRELYLGQNHMNTIKLSMSQMTNEITDLMKMVEISKHELGL</sequence>
<proteinExistence type="predicted"/>
<dbReference type="PANTHER" id="PTHR13257:SF0">
    <property type="entry name" value="NUCLEAR PORE COMPLEX PROTEIN NUP88"/>
    <property type="match status" value="1"/>
</dbReference>
<organism evidence="9 10">
    <name type="scientific">Coptotermes formosanus</name>
    <name type="common">Formosan subterranean termite</name>
    <dbReference type="NCBI Taxonomy" id="36987"/>
    <lineage>
        <taxon>Eukaryota</taxon>
        <taxon>Metazoa</taxon>
        <taxon>Ecdysozoa</taxon>
        <taxon>Arthropoda</taxon>
        <taxon>Hexapoda</taxon>
        <taxon>Insecta</taxon>
        <taxon>Pterygota</taxon>
        <taxon>Neoptera</taxon>
        <taxon>Polyneoptera</taxon>
        <taxon>Dictyoptera</taxon>
        <taxon>Blattodea</taxon>
        <taxon>Blattoidea</taxon>
        <taxon>Termitoidae</taxon>
        <taxon>Rhinotermitidae</taxon>
        <taxon>Coptotermes</taxon>
    </lineage>
</organism>
<evidence type="ECO:0000256" key="2">
    <source>
        <dbReference type="ARBA" id="ARBA00022448"/>
    </source>
</evidence>
<evidence type="ECO:0008006" key="11">
    <source>
        <dbReference type="Google" id="ProtNLM"/>
    </source>
</evidence>
<keyword evidence="6" id="KW-0906">Nuclear pore complex</keyword>
<dbReference type="GO" id="GO:0006606">
    <property type="term" value="P:protein import into nucleus"/>
    <property type="evidence" value="ECO:0007669"/>
    <property type="project" value="TreeGrafter"/>
</dbReference>
<evidence type="ECO:0000256" key="8">
    <source>
        <dbReference type="SAM" id="Coils"/>
    </source>
</evidence>
<dbReference type="InterPro" id="IPR037700">
    <property type="entry name" value="NUP88/NUP82"/>
</dbReference>
<evidence type="ECO:0000256" key="3">
    <source>
        <dbReference type="ARBA" id="ARBA00022816"/>
    </source>
</evidence>
<dbReference type="OrthoDB" id="341482at2759"/>
<feature type="non-terminal residue" evidence="9">
    <location>
        <position position="1"/>
    </location>
</feature>
<keyword evidence="5" id="KW-0811">Translocation</keyword>
<evidence type="ECO:0000256" key="7">
    <source>
        <dbReference type="ARBA" id="ARBA00023242"/>
    </source>
</evidence>
<keyword evidence="3" id="KW-0509">mRNA transport</keyword>
<feature type="coiled-coil region" evidence="8">
    <location>
        <begin position="521"/>
        <end position="548"/>
    </location>
</feature>
<comment type="subcellular location">
    <subcellularLocation>
        <location evidence="1">Nucleus</location>
        <location evidence="1">Nuclear pore complex</location>
    </subcellularLocation>
</comment>
<keyword evidence="4" id="KW-0653">Protein transport</keyword>
<evidence type="ECO:0000256" key="4">
    <source>
        <dbReference type="ARBA" id="ARBA00022927"/>
    </source>
</evidence>
<dbReference type="PANTHER" id="PTHR13257">
    <property type="entry name" value="NUCLEOPORIN NUP84-RELATED"/>
    <property type="match status" value="1"/>
</dbReference>
<evidence type="ECO:0000256" key="1">
    <source>
        <dbReference type="ARBA" id="ARBA00004567"/>
    </source>
</evidence>
<gene>
    <name evidence="9" type="ORF">Cfor_09038</name>
</gene>
<dbReference type="GO" id="GO:0000055">
    <property type="term" value="P:ribosomal large subunit export from nucleus"/>
    <property type="evidence" value="ECO:0007669"/>
    <property type="project" value="InterPro"/>
</dbReference>
<evidence type="ECO:0000313" key="10">
    <source>
        <dbReference type="Proteomes" id="UP000502823"/>
    </source>
</evidence>
<protein>
    <recommendedName>
        <fullName evidence="11">Nucleoporin Nup88</fullName>
    </recommendedName>
</protein>
<accession>A0A6L2Q519</accession>
<dbReference type="GO" id="GO:0006406">
    <property type="term" value="P:mRNA export from nucleus"/>
    <property type="evidence" value="ECO:0007669"/>
    <property type="project" value="TreeGrafter"/>
</dbReference>
<evidence type="ECO:0000256" key="5">
    <source>
        <dbReference type="ARBA" id="ARBA00023010"/>
    </source>
</evidence>
<dbReference type="InParanoid" id="A0A6L2Q519"/>
<dbReference type="GO" id="GO:0000056">
    <property type="term" value="P:ribosomal small subunit export from nucleus"/>
    <property type="evidence" value="ECO:0007669"/>
    <property type="project" value="InterPro"/>
</dbReference>
<keyword evidence="2" id="KW-0813">Transport</keyword>
<keyword evidence="10" id="KW-1185">Reference proteome</keyword>
<evidence type="ECO:0000256" key="6">
    <source>
        <dbReference type="ARBA" id="ARBA00023132"/>
    </source>
</evidence>
<dbReference type="Proteomes" id="UP000502823">
    <property type="component" value="Unassembled WGS sequence"/>
</dbReference>
<dbReference type="InterPro" id="IPR019321">
    <property type="entry name" value="Nucleoporin_Nup88"/>
</dbReference>
<keyword evidence="8" id="KW-0175">Coiled coil</keyword>
<comment type="caution">
    <text evidence="9">The sequence shown here is derived from an EMBL/GenBank/DDBJ whole genome shotgun (WGS) entry which is preliminary data.</text>
</comment>